<dbReference type="SUPFAM" id="SSF46894">
    <property type="entry name" value="C-terminal effector domain of the bipartite response regulators"/>
    <property type="match status" value="1"/>
</dbReference>
<dbReference type="GO" id="GO:0006355">
    <property type="term" value="P:regulation of DNA-templated transcription"/>
    <property type="evidence" value="ECO:0007669"/>
    <property type="project" value="InterPro"/>
</dbReference>
<feature type="domain" description="HTH luxR-type" evidence="4">
    <location>
        <begin position="497"/>
        <end position="562"/>
    </location>
</feature>
<dbReference type="InterPro" id="IPR016032">
    <property type="entry name" value="Sig_transdc_resp-reg_C-effctor"/>
</dbReference>
<accession>A0A8J3FPG5</accession>
<proteinExistence type="predicted"/>
<dbReference type="PANTHER" id="PTHR44688">
    <property type="entry name" value="DNA-BINDING TRANSCRIPTIONAL ACTIVATOR DEVR_DOSR"/>
    <property type="match status" value="1"/>
</dbReference>
<dbReference type="PANTHER" id="PTHR44688:SF16">
    <property type="entry name" value="DNA-BINDING TRANSCRIPTIONAL ACTIVATOR DEVR_DOSR"/>
    <property type="match status" value="1"/>
</dbReference>
<dbReference type="InterPro" id="IPR036388">
    <property type="entry name" value="WH-like_DNA-bd_sf"/>
</dbReference>
<name>A0A8J3FPG5_9ACTN</name>
<dbReference type="PROSITE" id="PS00622">
    <property type="entry name" value="HTH_LUXR_1"/>
    <property type="match status" value="1"/>
</dbReference>
<gene>
    <name evidence="5" type="ORF">GCM10012284_39560</name>
</gene>
<keyword evidence="3" id="KW-0804">Transcription</keyword>
<evidence type="ECO:0000256" key="3">
    <source>
        <dbReference type="ARBA" id="ARBA00023163"/>
    </source>
</evidence>
<reference evidence="5" key="1">
    <citation type="journal article" date="2014" name="Int. J. Syst. Evol. Microbiol.">
        <title>Complete genome sequence of Corynebacterium casei LMG S-19264T (=DSM 44701T), isolated from a smear-ripened cheese.</title>
        <authorList>
            <consortium name="US DOE Joint Genome Institute (JGI-PGF)"/>
            <person name="Walter F."/>
            <person name="Albersmeier A."/>
            <person name="Kalinowski J."/>
            <person name="Ruckert C."/>
        </authorList>
    </citation>
    <scope>NUCLEOTIDE SEQUENCE</scope>
    <source>
        <strain evidence="5">CGMCC 4.7299</strain>
    </source>
</reference>
<protein>
    <recommendedName>
        <fullName evidence="4">HTH luxR-type domain-containing protein</fullName>
    </recommendedName>
</protein>
<dbReference type="EMBL" id="BMMX01000018">
    <property type="protein sequence ID" value="GGL01097.1"/>
    <property type="molecule type" value="Genomic_DNA"/>
</dbReference>
<dbReference type="RefSeq" id="WP_189080723.1">
    <property type="nucleotide sequence ID" value="NZ_BMMX01000018.1"/>
</dbReference>
<dbReference type="SMART" id="SM00421">
    <property type="entry name" value="HTH_LUXR"/>
    <property type="match status" value="1"/>
</dbReference>
<evidence type="ECO:0000313" key="6">
    <source>
        <dbReference type="Proteomes" id="UP000656042"/>
    </source>
</evidence>
<keyword evidence="2" id="KW-0238">DNA-binding</keyword>
<dbReference type="CDD" id="cd06170">
    <property type="entry name" value="LuxR_C_like"/>
    <property type="match status" value="1"/>
</dbReference>
<organism evidence="5 6">
    <name type="scientific">Mangrovihabitans endophyticus</name>
    <dbReference type="NCBI Taxonomy" id="1751298"/>
    <lineage>
        <taxon>Bacteria</taxon>
        <taxon>Bacillati</taxon>
        <taxon>Actinomycetota</taxon>
        <taxon>Actinomycetes</taxon>
        <taxon>Micromonosporales</taxon>
        <taxon>Micromonosporaceae</taxon>
        <taxon>Mangrovihabitans</taxon>
    </lineage>
</organism>
<keyword evidence="6" id="KW-1185">Reference proteome</keyword>
<comment type="caution">
    <text evidence="5">The sequence shown here is derived from an EMBL/GenBank/DDBJ whole genome shotgun (WGS) entry which is preliminary data.</text>
</comment>
<dbReference type="Proteomes" id="UP000656042">
    <property type="component" value="Unassembled WGS sequence"/>
</dbReference>
<keyword evidence="1" id="KW-0805">Transcription regulation</keyword>
<dbReference type="Gene3D" id="1.10.10.10">
    <property type="entry name" value="Winged helix-like DNA-binding domain superfamily/Winged helix DNA-binding domain"/>
    <property type="match status" value="1"/>
</dbReference>
<dbReference type="InterPro" id="IPR000792">
    <property type="entry name" value="Tscrpt_reg_LuxR_C"/>
</dbReference>
<dbReference type="Pfam" id="PF00196">
    <property type="entry name" value="GerE"/>
    <property type="match status" value="1"/>
</dbReference>
<dbReference type="AlphaFoldDB" id="A0A8J3FPG5"/>
<sequence length="579" mass="61708">MAKVPSSGLDAPDLGDDPARHLLAARELLAQGAPIGAVADRLVAAGGSAEPWALRALRDAAAEAVVRGREDEARRLLELVLRAGPDAGVQAELADIDWWLRPAGSVSALTALARSPALPPVAAAVLARRLGWHGLVDDAAALLDDAAPTGLERAITDLWLNRLYPSTFPDRGAEPAVDAVAATHPWLRPTAAAEAVLQGLHINRDALEPLQTALLALDDAEDLDAETPWFADLLASARSSASRTAEALLTAARARTELRRGELHAAEELAEVSLRRLTPTGWGVLVGLPLGTALQALTEQGRHDEVADRLWGQLPPALGRTPYGLVFLRARGLHYLATGRERAALSDFLAAGEIQESWGVSFPGLSPWMVDAARAHLALGDTQAARTLADRQLAVLGGSRPRVRAGALRVRAATLAPGRRPQLLRAAIELLEQCGDRLELARCLADLGWAFEEAGEPQYAPAPLSRAWHLASDAAAGLLLREFAARGLTGPPSGPADDARLAALSEAERRVAELAAQGYKNREIARRLFLTASTVEQHLTRIYRKLGVRRRSALASIAGLAPAVEVVRPRRSRNHDPQS</sequence>
<evidence type="ECO:0000256" key="1">
    <source>
        <dbReference type="ARBA" id="ARBA00023015"/>
    </source>
</evidence>
<reference evidence="5" key="2">
    <citation type="submission" date="2020-09" db="EMBL/GenBank/DDBJ databases">
        <authorList>
            <person name="Sun Q."/>
            <person name="Zhou Y."/>
        </authorList>
    </citation>
    <scope>NUCLEOTIDE SEQUENCE</scope>
    <source>
        <strain evidence="5">CGMCC 4.7299</strain>
    </source>
</reference>
<dbReference type="GO" id="GO:0003677">
    <property type="term" value="F:DNA binding"/>
    <property type="evidence" value="ECO:0007669"/>
    <property type="project" value="UniProtKB-KW"/>
</dbReference>
<evidence type="ECO:0000259" key="4">
    <source>
        <dbReference type="PROSITE" id="PS50043"/>
    </source>
</evidence>
<dbReference type="PRINTS" id="PR00038">
    <property type="entry name" value="HTHLUXR"/>
</dbReference>
<dbReference type="PROSITE" id="PS50043">
    <property type="entry name" value="HTH_LUXR_2"/>
    <property type="match status" value="1"/>
</dbReference>
<evidence type="ECO:0000313" key="5">
    <source>
        <dbReference type="EMBL" id="GGL01097.1"/>
    </source>
</evidence>
<evidence type="ECO:0000256" key="2">
    <source>
        <dbReference type="ARBA" id="ARBA00023125"/>
    </source>
</evidence>